<evidence type="ECO:0000313" key="4">
    <source>
        <dbReference type="Proteomes" id="UP000598271"/>
    </source>
</evidence>
<name>A0A8J3D608_9BACT</name>
<evidence type="ECO:0000259" key="2">
    <source>
        <dbReference type="PROSITE" id="PS51186"/>
    </source>
</evidence>
<dbReference type="Proteomes" id="UP000598271">
    <property type="component" value="Unassembled WGS sequence"/>
</dbReference>
<dbReference type="InterPro" id="IPR000182">
    <property type="entry name" value="GNAT_dom"/>
</dbReference>
<dbReference type="GO" id="GO:0016747">
    <property type="term" value="F:acyltransferase activity, transferring groups other than amino-acyl groups"/>
    <property type="evidence" value="ECO:0007669"/>
    <property type="project" value="InterPro"/>
</dbReference>
<dbReference type="RefSeq" id="WP_189563135.1">
    <property type="nucleotide sequence ID" value="NZ_BMXF01000001.1"/>
</dbReference>
<dbReference type="Pfam" id="PF00583">
    <property type="entry name" value="Acetyltransf_1"/>
    <property type="match status" value="1"/>
</dbReference>
<keyword evidence="4" id="KW-1185">Reference proteome</keyword>
<protein>
    <recommendedName>
        <fullName evidence="2">N-acetyltransferase domain-containing protein</fullName>
    </recommendedName>
</protein>
<dbReference type="Gene3D" id="3.40.630.30">
    <property type="match status" value="1"/>
</dbReference>
<evidence type="ECO:0000313" key="3">
    <source>
        <dbReference type="EMBL" id="GHB57747.1"/>
    </source>
</evidence>
<accession>A0A8J3D608</accession>
<gene>
    <name evidence="3" type="ORF">GCM10007390_08960</name>
</gene>
<dbReference type="InterPro" id="IPR016181">
    <property type="entry name" value="Acyl_CoA_acyltransferase"/>
</dbReference>
<proteinExistence type="predicted"/>
<feature type="region of interest" description="Disordered" evidence="1">
    <location>
        <begin position="1"/>
        <end position="20"/>
    </location>
</feature>
<dbReference type="PROSITE" id="PS51186">
    <property type="entry name" value="GNAT"/>
    <property type="match status" value="1"/>
</dbReference>
<dbReference type="EMBL" id="BMXF01000001">
    <property type="protein sequence ID" value="GHB57747.1"/>
    <property type="molecule type" value="Genomic_DNA"/>
</dbReference>
<reference evidence="3 4" key="1">
    <citation type="journal article" date="2014" name="Int. J. Syst. Evol. Microbiol.">
        <title>Complete genome sequence of Corynebacterium casei LMG S-19264T (=DSM 44701T), isolated from a smear-ripened cheese.</title>
        <authorList>
            <consortium name="US DOE Joint Genome Institute (JGI-PGF)"/>
            <person name="Walter F."/>
            <person name="Albersmeier A."/>
            <person name="Kalinowski J."/>
            <person name="Ruckert C."/>
        </authorList>
    </citation>
    <scope>NUCLEOTIDE SEQUENCE [LARGE SCALE GENOMIC DNA]</scope>
    <source>
        <strain evidence="3 4">KCTC 12866</strain>
    </source>
</reference>
<dbReference type="AlphaFoldDB" id="A0A8J3D608"/>
<feature type="domain" description="N-acetyltransferase" evidence="2">
    <location>
        <begin position="31"/>
        <end position="201"/>
    </location>
</feature>
<dbReference type="CDD" id="cd04301">
    <property type="entry name" value="NAT_SF"/>
    <property type="match status" value="1"/>
</dbReference>
<dbReference type="SUPFAM" id="SSF55729">
    <property type="entry name" value="Acyl-CoA N-acyltransferases (Nat)"/>
    <property type="match status" value="1"/>
</dbReference>
<sequence length="201" mass="23078">MNRPHSPFSLGTPGSANQRQESLVHRNLPQLILKEVDYPERIIDIGQFRIQGWRNEKGVDPDFFAQKTWLDDLDQTARHWVVMDELDIVAAARLSFHGSLADVPYADMLTPEQIEHFENRKVASLNRLVVLPEYRGQGLAGRLDQIRIEMARVKGAEVIIAFPQLVRIESLRKLGFELLAELPSIPEMPDRPFFLMKKNLV</sequence>
<evidence type="ECO:0000256" key="1">
    <source>
        <dbReference type="SAM" id="MobiDB-lite"/>
    </source>
</evidence>
<organism evidence="3 4">
    <name type="scientific">Persicitalea jodogahamensis</name>
    <dbReference type="NCBI Taxonomy" id="402147"/>
    <lineage>
        <taxon>Bacteria</taxon>
        <taxon>Pseudomonadati</taxon>
        <taxon>Bacteroidota</taxon>
        <taxon>Cytophagia</taxon>
        <taxon>Cytophagales</taxon>
        <taxon>Spirosomataceae</taxon>
        <taxon>Persicitalea</taxon>
    </lineage>
</organism>
<comment type="caution">
    <text evidence="3">The sequence shown here is derived from an EMBL/GenBank/DDBJ whole genome shotgun (WGS) entry which is preliminary data.</text>
</comment>